<comment type="subcellular location">
    <subcellularLocation>
        <location evidence="1">Nucleus</location>
    </subcellularLocation>
</comment>
<evidence type="ECO:0000313" key="13">
    <source>
        <dbReference type="Proteomes" id="UP000322667"/>
    </source>
</evidence>
<evidence type="ECO:0000256" key="7">
    <source>
        <dbReference type="ARBA" id="ARBA00023163"/>
    </source>
</evidence>
<dbReference type="PROSITE" id="PS50119">
    <property type="entry name" value="ZF_BBOX"/>
    <property type="match status" value="2"/>
</dbReference>
<dbReference type="Gene3D" id="3.30.160.60">
    <property type="entry name" value="Classic Zinc Finger"/>
    <property type="match status" value="1"/>
</dbReference>
<evidence type="ECO:0000256" key="5">
    <source>
        <dbReference type="ARBA" id="ARBA00022833"/>
    </source>
</evidence>
<evidence type="ECO:0000256" key="6">
    <source>
        <dbReference type="ARBA" id="ARBA00023015"/>
    </source>
</evidence>
<name>A0A5D2M5B4_GOSTO</name>
<evidence type="ECO:0000256" key="9">
    <source>
        <dbReference type="PROSITE-ProRule" id="PRU00024"/>
    </source>
</evidence>
<dbReference type="GO" id="GO:0006355">
    <property type="term" value="P:regulation of DNA-templated transcription"/>
    <property type="evidence" value="ECO:0007669"/>
    <property type="project" value="TreeGrafter"/>
</dbReference>
<evidence type="ECO:0000256" key="10">
    <source>
        <dbReference type="SAM" id="MobiDB-lite"/>
    </source>
</evidence>
<dbReference type="CDD" id="cd19821">
    <property type="entry name" value="Bbox1_BBX-like"/>
    <property type="match status" value="2"/>
</dbReference>
<dbReference type="Pfam" id="PF00643">
    <property type="entry name" value="zf-B_box"/>
    <property type="match status" value="2"/>
</dbReference>
<feature type="domain" description="B box-type" evidence="11">
    <location>
        <begin position="52"/>
        <end position="99"/>
    </location>
</feature>
<dbReference type="InterPro" id="IPR051979">
    <property type="entry name" value="B-box_zinc_finger"/>
</dbReference>
<evidence type="ECO:0000256" key="1">
    <source>
        <dbReference type="ARBA" id="ARBA00004123"/>
    </source>
</evidence>
<feature type="region of interest" description="Disordered" evidence="10">
    <location>
        <begin position="110"/>
        <end position="139"/>
    </location>
</feature>
<keyword evidence="3" id="KW-0677">Repeat</keyword>
<dbReference type="GO" id="GO:0009640">
    <property type="term" value="P:photomorphogenesis"/>
    <property type="evidence" value="ECO:0007669"/>
    <property type="project" value="TreeGrafter"/>
</dbReference>
<keyword evidence="5" id="KW-0862">Zinc</keyword>
<keyword evidence="13" id="KW-1185">Reference proteome</keyword>
<dbReference type="PANTHER" id="PTHR31832">
    <property type="entry name" value="B-BOX ZINC FINGER PROTEIN 22"/>
    <property type="match status" value="1"/>
</dbReference>
<evidence type="ECO:0000259" key="11">
    <source>
        <dbReference type="PROSITE" id="PS50119"/>
    </source>
</evidence>
<dbReference type="GO" id="GO:0005634">
    <property type="term" value="C:nucleus"/>
    <property type="evidence" value="ECO:0007669"/>
    <property type="project" value="UniProtKB-SubCell"/>
</dbReference>
<dbReference type="GO" id="GO:0008270">
    <property type="term" value="F:zinc ion binding"/>
    <property type="evidence" value="ECO:0007669"/>
    <property type="project" value="UniProtKB-KW"/>
</dbReference>
<evidence type="ECO:0000256" key="2">
    <source>
        <dbReference type="ARBA" id="ARBA00022723"/>
    </source>
</evidence>
<evidence type="ECO:0000256" key="4">
    <source>
        <dbReference type="ARBA" id="ARBA00022771"/>
    </source>
</evidence>
<dbReference type="FunFam" id="3.30.160.60:FF:000589">
    <property type="entry name" value="B-box zinc finger protein 22"/>
    <property type="match status" value="1"/>
</dbReference>
<feature type="compositionally biased region" description="Basic and acidic residues" evidence="10">
    <location>
        <begin position="200"/>
        <end position="212"/>
    </location>
</feature>
<dbReference type="PANTHER" id="PTHR31832:SF82">
    <property type="entry name" value="B-BOX ZINC FINGER PROTEIN 22-LIKE"/>
    <property type="match status" value="1"/>
</dbReference>
<keyword evidence="6" id="KW-0805">Transcription regulation</keyword>
<evidence type="ECO:0000313" key="12">
    <source>
        <dbReference type="EMBL" id="TYH86534.1"/>
    </source>
</evidence>
<keyword evidence="7" id="KW-0804">Transcription</keyword>
<proteinExistence type="predicted"/>
<protein>
    <recommendedName>
        <fullName evidence="11">B box-type domain-containing protein</fullName>
    </recommendedName>
</protein>
<feature type="region of interest" description="Disordered" evidence="10">
    <location>
        <begin position="200"/>
        <end position="256"/>
    </location>
</feature>
<accession>A0A5D2M5B4</accession>
<evidence type="ECO:0000256" key="8">
    <source>
        <dbReference type="ARBA" id="ARBA00023242"/>
    </source>
</evidence>
<dbReference type="Proteomes" id="UP000322667">
    <property type="component" value="Chromosome D01"/>
</dbReference>
<feature type="compositionally biased region" description="Low complexity" evidence="10">
    <location>
        <begin position="114"/>
        <end position="135"/>
    </location>
</feature>
<dbReference type="InterPro" id="IPR049808">
    <property type="entry name" value="CONSTANS-like_Bbox1"/>
</dbReference>
<keyword evidence="2" id="KW-0479">Metal-binding</keyword>
<sequence>MRIQCNVCEAAEAKVLCCADEAALCWACDEKIHAANKLASKHQRVPLSSSSSQMPKCDICQEASGFFFCLQDRALLCRKCDVAIHTANPYVSSHQRFLLTGVKVGLETTDPGASSSDVKSFSSEKTSETKTNSTSRRAAPMAFTGGYNEVLPSNLGDVNNELTKVTYAGGSTAGSIQSWQMDDIFGLTDFNQSYGYMDDGSSKADSGKRGDSDSSSILRSADDEVDDDERLGQVPDSSWAVPQLPSPPTASGLYWPNDSRDQCDSVVFVPDICCSVMKNPFNSWRSGSNRKRRRHI</sequence>
<dbReference type="EMBL" id="CM017623">
    <property type="protein sequence ID" value="TYH86534.1"/>
    <property type="molecule type" value="Genomic_DNA"/>
</dbReference>
<keyword evidence="8" id="KW-0539">Nucleus</keyword>
<dbReference type="AlphaFoldDB" id="A0A5D2M5B4"/>
<dbReference type="SMART" id="SM00336">
    <property type="entry name" value="BBOX"/>
    <property type="match status" value="2"/>
</dbReference>
<keyword evidence="4 9" id="KW-0863">Zinc-finger</keyword>
<reference evidence="12 13" key="1">
    <citation type="submission" date="2019-07" db="EMBL/GenBank/DDBJ databases">
        <title>WGS assembly of Gossypium tomentosum.</title>
        <authorList>
            <person name="Chen Z.J."/>
            <person name="Sreedasyam A."/>
            <person name="Ando A."/>
            <person name="Song Q."/>
            <person name="De L."/>
            <person name="Hulse-Kemp A."/>
            <person name="Ding M."/>
            <person name="Ye W."/>
            <person name="Kirkbride R."/>
            <person name="Jenkins J."/>
            <person name="Plott C."/>
            <person name="Lovell J."/>
            <person name="Lin Y.-M."/>
            <person name="Vaughn R."/>
            <person name="Liu B."/>
            <person name="Li W."/>
            <person name="Simpson S."/>
            <person name="Scheffler B."/>
            <person name="Saski C."/>
            <person name="Grover C."/>
            <person name="Hu G."/>
            <person name="Conover J."/>
            <person name="Carlson J."/>
            <person name="Shu S."/>
            <person name="Boston L."/>
            <person name="Williams M."/>
            <person name="Peterson D."/>
            <person name="Mcgee K."/>
            <person name="Jones D."/>
            <person name="Wendel J."/>
            <person name="Stelly D."/>
            <person name="Grimwood J."/>
            <person name="Schmutz J."/>
        </authorList>
    </citation>
    <scope>NUCLEOTIDE SEQUENCE [LARGE SCALE GENOMIC DNA]</scope>
    <source>
        <strain evidence="12">7179.01</strain>
    </source>
</reference>
<dbReference type="InterPro" id="IPR000315">
    <property type="entry name" value="Znf_B-box"/>
</dbReference>
<organism evidence="12 13">
    <name type="scientific">Gossypium tomentosum</name>
    <name type="common">Hawaiian cotton</name>
    <name type="synonym">Gossypium sandvicense</name>
    <dbReference type="NCBI Taxonomy" id="34277"/>
    <lineage>
        <taxon>Eukaryota</taxon>
        <taxon>Viridiplantae</taxon>
        <taxon>Streptophyta</taxon>
        <taxon>Embryophyta</taxon>
        <taxon>Tracheophyta</taxon>
        <taxon>Spermatophyta</taxon>
        <taxon>Magnoliopsida</taxon>
        <taxon>eudicotyledons</taxon>
        <taxon>Gunneridae</taxon>
        <taxon>Pentapetalae</taxon>
        <taxon>rosids</taxon>
        <taxon>malvids</taxon>
        <taxon>Malvales</taxon>
        <taxon>Malvaceae</taxon>
        <taxon>Malvoideae</taxon>
        <taxon>Gossypium</taxon>
    </lineage>
</organism>
<evidence type="ECO:0000256" key="3">
    <source>
        <dbReference type="ARBA" id="ARBA00022737"/>
    </source>
</evidence>
<gene>
    <name evidence="12" type="ORF">ES332_D01G049900v1</name>
</gene>
<feature type="domain" description="B box-type" evidence="11">
    <location>
        <begin position="1"/>
        <end position="47"/>
    </location>
</feature>